<evidence type="ECO:0000256" key="3">
    <source>
        <dbReference type="ARBA" id="ARBA00022989"/>
    </source>
</evidence>
<sequence>MAHAHRVALILAWAFVFAQEPDIEAAAAAWARDTTPAMSANAPSTPRPQRPRSRQTPRRVRSRPRRLRAWSRVADLTNGAMLIMSAPLALRGGIGSVAALRNVLLGSWLSGFGALLIVVEARLPIIHYWLRRNARILTSNVGRLLLLLCASTMSLASGPMGAILGLLTLANALFGFRIRASAPPQRRTPQKPPREPDRLSAPLEGAGPPGRSERGVGDEGE</sequence>
<evidence type="ECO:0000256" key="5">
    <source>
        <dbReference type="SAM" id="MobiDB-lite"/>
    </source>
</evidence>
<evidence type="ECO:0000256" key="6">
    <source>
        <dbReference type="SAM" id="Phobius"/>
    </source>
</evidence>
<dbReference type="Pfam" id="PF08507">
    <property type="entry name" value="COPI_assoc"/>
    <property type="match status" value="1"/>
</dbReference>
<gene>
    <name evidence="8" type="ORF">HERI1096_LOCUS20948</name>
</gene>
<keyword evidence="3 6" id="KW-1133">Transmembrane helix</keyword>
<proteinExistence type="predicted"/>
<evidence type="ECO:0000256" key="4">
    <source>
        <dbReference type="ARBA" id="ARBA00023136"/>
    </source>
</evidence>
<name>A0A7S3F2B7_9EUKA</name>
<comment type="subcellular location">
    <subcellularLocation>
        <location evidence="1">Membrane</location>
        <topology evidence="1">Multi-pass membrane protein</topology>
    </subcellularLocation>
</comment>
<keyword evidence="4 6" id="KW-0472">Membrane</keyword>
<dbReference type="AlphaFoldDB" id="A0A7S3F2B7"/>
<reference evidence="8" key="1">
    <citation type="submission" date="2021-01" db="EMBL/GenBank/DDBJ databases">
        <authorList>
            <person name="Corre E."/>
            <person name="Pelletier E."/>
            <person name="Niang G."/>
            <person name="Scheremetjew M."/>
            <person name="Finn R."/>
            <person name="Kale V."/>
            <person name="Holt S."/>
            <person name="Cochrane G."/>
            <person name="Meng A."/>
            <person name="Brown T."/>
            <person name="Cohen L."/>
        </authorList>
    </citation>
    <scope>NUCLEOTIDE SEQUENCE</scope>
    <source>
        <strain evidence="8">CCMP281</strain>
    </source>
</reference>
<evidence type="ECO:0000313" key="8">
    <source>
        <dbReference type="EMBL" id="CAE0120247.1"/>
    </source>
</evidence>
<dbReference type="EMBL" id="HBHX01037645">
    <property type="protein sequence ID" value="CAE0120247.1"/>
    <property type="molecule type" value="Transcribed_RNA"/>
</dbReference>
<evidence type="ECO:0000256" key="7">
    <source>
        <dbReference type="SAM" id="SignalP"/>
    </source>
</evidence>
<feature type="chain" id="PRO_5030673867" evidence="7">
    <location>
        <begin position="19"/>
        <end position="221"/>
    </location>
</feature>
<organism evidence="8">
    <name type="scientific">Haptolina ericina</name>
    <dbReference type="NCBI Taxonomy" id="156174"/>
    <lineage>
        <taxon>Eukaryota</taxon>
        <taxon>Haptista</taxon>
        <taxon>Haptophyta</taxon>
        <taxon>Prymnesiophyceae</taxon>
        <taxon>Prymnesiales</taxon>
        <taxon>Prymnesiaceae</taxon>
        <taxon>Haptolina</taxon>
    </lineage>
</organism>
<feature type="region of interest" description="Disordered" evidence="5">
    <location>
        <begin position="181"/>
        <end position="221"/>
    </location>
</feature>
<feature type="signal peptide" evidence="7">
    <location>
        <begin position="1"/>
        <end position="18"/>
    </location>
</feature>
<accession>A0A7S3F2B7</accession>
<feature type="compositionally biased region" description="Basic residues" evidence="5">
    <location>
        <begin position="49"/>
        <end position="64"/>
    </location>
</feature>
<protein>
    <submittedName>
        <fullName evidence="8">Uncharacterized protein</fullName>
    </submittedName>
</protein>
<keyword evidence="7" id="KW-0732">Signal</keyword>
<evidence type="ECO:0000256" key="1">
    <source>
        <dbReference type="ARBA" id="ARBA00004141"/>
    </source>
</evidence>
<feature type="transmembrane region" description="Helical" evidence="6">
    <location>
        <begin position="145"/>
        <end position="176"/>
    </location>
</feature>
<feature type="transmembrane region" description="Helical" evidence="6">
    <location>
        <begin position="69"/>
        <end position="90"/>
    </location>
</feature>
<feature type="transmembrane region" description="Helical" evidence="6">
    <location>
        <begin position="102"/>
        <end position="125"/>
    </location>
</feature>
<dbReference type="GO" id="GO:0016020">
    <property type="term" value="C:membrane"/>
    <property type="evidence" value="ECO:0007669"/>
    <property type="project" value="UniProtKB-SubCell"/>
</dbReference>
<feature type="compositionally biased region" description="Basic and acidic residues" evidence="5">
    <location>
        <begin position="211"/>
        <end position="221"/>
    </location>
</feature>
<dbReference type="InterPro" id="IPR013714">
    <property type="entry name" value="Golgi_TVP15"/>
</dbReference>
<feature type="region of interest" description="Disordered" evidence="5">
    <location>
        <begin position="36"/>
        <end position="64"/>
    </location>
</feature>
<evidence type="ECO:0000256" key="2">
    <source>
        <dbReference type="ARBA" id="ARBA00022692"/>
    </source>
</evidence>
<keyword evidence="2 6" id="KW-0812">Transmembrane</keyword>